<reference evidence="14 15" key="1">
    <citation type="submission" date="2017-07" db="EMBL/GenBank/DDBJ databases">
        <title>Leptospira spp. isolated from tropical soils.</title>
        <authorList>
            <person name="Thibeaux R."/>
            <person name="Iraola G."/>
            <person name="Ferres I."/>
            <person name="Bierque E."/>
            <person name="Girault D."/>
            <person name="Soupe-Gilbert M.-E."/>
            <person name="Picardeau M."/>
            <person name="Goarant C."/>
        </authorList>
    </citation>
    <scope>NUCLEOTIDE SEQUENCE [LARGE SCALE GENOMIC DNA]</scope>
    <source>
        <strain evidence="13 15">FH1-B-B1</strain>
        <strain evidence="12 14">FH1-B-C1</strain>
    </source>
</reference>
<evidence type="ECO:0000313" key="12">
    <source>
        <dbReference type="EMBL" id="PJZ71395.1"/>
    </source>
</evidence>
<dbReference type="FunFam" id="3.90.950.10:FF:000001">
    <property type="entry name" value="dITP/XTP pyrophosphatase"/>
    <property type="match status" value="1"/>
</dbReference>
<evidence type="ECO:0000313" key="13">
    <source>
        <dbReference type="EMBL" id="PJZ74929.1"/>
    </source>
</evidence>
<dbReference type="InterPro" id="IPR020922">
    <property type="entry name" value="dITP/XTP_pyrophosphatase"/>
</dbReference>
<comment type="catalytic activity">
    <reaction evidence="8 10">
        <text>dITP + H2O = dIMP + diphosphate + H(+)</text>
        <dbReference type="Rhea" id="RHEA:28342"/>
        <dbReference type="ChEBI" id="CHEBI:15377"/>
        <dbReference type="ChEBI" id="CHEBI:15378"/>
        <dbReference type="ChEBI" id="CHEBI:33019"/>
        <dbReference type="ChEBI" id="CHEBI:61194"/>
        <dbReference type="ChEBI" id="CHEBI:61382"/>
        <dbReference type="EC" id="3.6.1.66"/>
    </reaction>
</comment>
<dbReference type="PANTHER" id="PTHR11067">
    <property type="entry name" value="INOSINE TRIPHOSPHATE PYROPHOSPHATASE/HAM1 PROTEIN"/>
    <property type="match status" value="1"/>
</dbReference>
<feature type="binding site" evidence="10">
    <location>
        <begin position="179"/>
        <end position="180"/>
    </location>
    <ligand>
        <name>substrate</name>
    </ligand>
</feature>
<accession>A0A2M9ZSI0</accession>
<keyword evidence="7 10" id="KW-0546">Nucleotide metabolism</keyword>
<keyword evidence="6 10" id="KW-0460">Magnesium</keyword>
<dbReference type="GO" id="GO:0017111">
    <property type="term" value="F:ribonucleoside triphosphate phosphatase activity"/>
    <property type="evidence" value="ECO:0007669"/>
    <property type="project" value="InterPro"/>
</dbReference>
<dbReference type="SUPFAM" id="SSF52972">
    <property type="entry name" value="ITPase-like"/>
    <property type="match status" value="1"/>
</dbReference>
<feature type="binding site" evidence="10">
    <location>
        <position position="174"/>
    </location>
    <ligand>
        <name>substrate</name>
    </ligand>
</feature>
<feature type="active site" description="Proton acceptor" evidence="10">
    <location>
        <position position="70"/>
    </location>
</feature>
<dbReference type="GO" id="GO:0009117">
    <property type="term" value="P:nucleotide metabolic process"/>
    <property type="evidence" value="ECO:0007669"/>
    <property type="project" value="UniProtKB-KW"/>
</dbReference>
<dbReference type="Pfam" id="PF01725">
    <property type="entry name" value="Ham1p_like"/>
    <property type="match status" value="1"/>
</dbReference>
<dbReference type="Proteomes" id="UP000231962">
    <property type="component" value="Unassembled WGS sequence"/>
</dbReference>
<dbReference type="GO" id="GO:0009146">
    <property type="term" value="P:purine nucleoside triphosphate catabolic process"/>
    <property type="evidence" value="ECO:0007669"/>
    <property type="project" value="UniProtKB-UniRule"/>
</dbReference>
<dbReference type="InterPro" id="IPR002637">
    <property type="entry name" value="RdgB/HAM1"/>
</dbReference>
<comment type="similarity">
    <text evidence="1 10 11">Belongs to the HAM1 NTPase family.</text>
</comment>
<dbReference type="InterPro" id="IPR029001">
    <property type="entry name" value="ITPase-like_fam"/>
</dbReference>
<feature type="binding site" evidence="10">
    <location>
        <begin position="8"/>
        <end position="13"/>
    </location>
    <ligand>
        <name>substrate</name>
    </ligand>
</feature>
<evidence type="ECO:0000256" key="1">
    <source>
        <dbReference type="ARBA" id="ARBA00008023"/>
    </source>
</evidence>
<evidence type="ECO:0000256" key="6">
    <source>
        <dbReference type="ARBA" id="ARBA00022842"/>
    </source>
</evidence>
<feature type="binding site" evidence="10">
    <location>
        <begin position="151"/>
        <end position="154"/>
    </location>
    <ligand>
        <name>substrate</name>
    </ligand>
</feature>
<keyword evidence="14" id="KW-1185">Reference proteome</keyword>
<dbReference type="Proteomes" id="UP000231990">
    <property type="component" value="Unassembled WGS sequence"/>
</dbReference>
<dbReference type="AlphaFoldDB" id="A0A2M9ZSI0"/>
<comment type="catalytic activity">
    <reaction evidence="10">
        <text>ITP + H2O = IMP + diphosphate + H(+)</text>
        <dbReference type="Rhea" id="RHEA:29399"/>
        <dbReference type="ChEBI" id="CHEBI:15377"/>
        <dbReference type="ChEBI" id="CHEBI:15378"/>
        <dbReference type="ChEBI" id="CHEBI:33019"/>
        <dbReference type="ChEBI" id="CHEBI:58053"/>
        <dbReference type="ChEBI" id="CHEBI:61402"/>
        <dbReference type="EC" id="3.6.1.66"/>
    </reaction>
</comment>
<dbReference type="EMBL" id="NPDZ01000001">
    <property type="protein sequence ID" value="PJZ74929.1"/>
    <property type="molecule type" value="Genomic_DNA"/>
</dbReference>
<dbReference type="HAMAP" id="MF_01405">
    <property type="entry name" value="Non_canon_purine_NTPase"/>
    <property type="match status" value="1"/>
</dbReference>
<evidence type="ECO:0000256" key="5">
    <source>
        <dbReference type="ARBA" id="ARBA00022801"/>
    </source>
</evidence>
<dbReference type="GO" id="GO:0046872">
    <property type="term" value="F:metal ion binding"/>
    <property type="evidence" value="ECO:0007669"/>
    <property type="project" value="UniProtKB-KW"/>
</dbReference>
<name>A0A2M9ZSI0_9LEPT</name>
<dbReference type="OrthoDB" id="9807456at2"/>
<evidence type="ECO:0000256" key="9">
    <source>
        <dbReference type="ARBA" id="ARBA00052017"/>
    </source>
</evidence>
<evidence type="ECO:0000256" key="2">
    <source>
        <dbReference type="ARBA" id="ARBA00011738"/>
    </source>
</evidence>
<comment type="function">
    <text evidence="10">Pyrophosphatase that catalyzes the hydrolysis of nucleoside triphosphates to their monophosphate derivatives, with a high preference for the non-canonical purine nucleotides XTP (xanthosine triphosphate), dITP (deoxyinosine triphosphate) and ITP. Seems to function as a house-cleaning enzyme that removes non-canonical purine nucleotides from the nucleotide pool, thus preventing their incorporation into DNA/RNA and avoiding chromosomal lesions.</text>
</comment>
<organism evidence="13 15">
    <name type="scientific">Leptospira perolatii</name>
    <dbReference type="NCBI Taxonomy" id="2023191"/>
    <lineage>
        <taxon>Bacteria</taxon>
        <taxon>Pseudomonadati</taxon>
        <taxon>Spirochaetota</taxon>
        <taxon>Spirochaetia</taxon>
        <taxon>Leptospirales</taxon>
        <taxon>Leptospiraceae</taxon>
        <taxon>Leptospira</taxon>
    </lineage>
</organism>
<dbReference type="NCBIfam" id="TIGR00042">
    <property type="entry name" value="RdgB/HAM1 family non-canonical purine NTP pyrophosphatase"/>
    <property type="match status" value="1"/>
</dbReference>
<comment type="subunit">
    <text evidence="2 10">Homodimer.</text>
</comment>
<evidence type="ECO:0000256" key="8">
    <source>
        <dbReference type="ARBA" id="ARBA00051875"/>
    </source>
</evidence>
<evidence type="ECO:0000313" key="15">
    <source>
        <dbReference type="Proteomes" id="UP000231990"/>
    </source>
</evidence>
<protein>
    <recommendedName>
        <fullName evidence="10">dITP/XTP pyrophosphatase</fullName>
        <ecNumber evidence="10">3.6.1.66</ecNumber>
    </recommendedName>
    <alternativeName>
        <fullName evidence="10">Non-canonical purine NTP pyrophosphatase</fullName>
    </alternativeName>
    <alternativeName>
        <fullName evidence="10">Non-standard purine NTP pyrophosphatase</fullName>
    </alternativeName>
    <alternativeName>
        <fullName evidence="10">Nucleoside-triphosphate diphosphatase</fullName>
    </alternativeName>
    <alternativeName>
        <fullName evidence="10">Nucleoside-triphosphate pyrophosphatase</fullName>
        <shortName evidence="10">NTPase</shortName>
    </alternativeName>
</protein>
<dbReference type="GO" id="GO:0035870">
    <property type="term" value="F:dITP diphosphatase activity"/>
    <property type="evidence" value="ECO:0007669"/>
    <property type="project" value="UniProtKB-UniRule"/>
</dbReference>
<keyword evidence="4 10" id="KW-0547">Nucleotide-binding</keyword>
<dbReference type="EC" id="3.6.1.66" evidence="10"/>
<dbReference type="CDD" id="cd00515">
    <property type="entry name" value="HAM1"/>
    <property type="match status" value="1"/>
</dbReference>
<keyword evidence="5 10" id="KW-0378">Hydrolase</keyword>
<dbReference type="GO" id="GO:0005829">
    <property type="term" value="C:cytosol"/>
    <property type="evidence" value="ECO:0007669"/>
    <property type="project" value="TreeGrafter"/>
</dbReference>
<evidence type="ECO:0000256" key="11">
    <source>
        <dbReference type="RuleBase" id="RU003781"/>
    </source>
</evidence>
<dbReference type="PANTHER" id="PTHR11067:SF9">
    <property type="entry name" value="INOSINE TRIPHOSPHATE PYROPHOSPHATASE"/>
    <property type="match status" value="1"/>
</dbReference>
<comment type="catalytic activity">
    <reaction evidence="9 10">
        <text>XTP + H2O = XMP + diphosphate + H(+)</text>
        <dbReference type="Rhea" id="RHEA:28610"/>
        <dbReference type="ChEBI" id="CHEBI:15377"/>
        <dbReference type="ChEBI" id="CHEBI:15378"/>
        <dbReference type="ChEBI" id="CHEBI:33019"/>
        <dbReference type="ChEBI" id="CHEBI:57464"/>
        <dbReference type="ChEBI" id="CHEBI:61314"/>
        <dbReference type="EC" id="3.6.1.66"/>
    </reaction>
</comment>
<dbReference type="RefSeq" id="WP_100712363.1">
    <property type="nucleotide sequence ID" value="NZ_NPDY01000001.1"/>
</dbReference>
<gene>
    <name evidence="13" type="primary">rdgB</name>
    <name evidence="12" type="ORF">CH360_02540</name>
    <name evidence="13" type="ORF">CH373_02540</name>
</gene>
<feature type="binding site" evidence="10">
    <location>
        <position position="41"/>
    </location>
    <ligand>
        <name>Mg(2+)</name>
        <dbReference type="ChEBI" id="CHEBI:18420"/>
    </ligand>
</feature>
<keyword evidence="3 10" id="KW-0479">Metal-binding</keyword>
<sequence length="194" mass="21485">MKSLALATNNPHKVREIKAILEPLGFEVKTPKELRISFGPDETGSTFQENAFIKAKDLHKQSGLLSLADDSGICVDALEGKPGVNSAIYGGDGLNDEGRARLLLHEIQGKEDRSAKYVCVMALVGPDLEVSFEGECKGKIAEDYDQTGHGFGYDPIFYYPPFQARFSQVPESRKNEVSHRKIALDKLVHYLINF</sequence>
<dbReference type="GO" id="GO:0036220">
    <property type="term" value="F:ITP diphosphatase activity"/>
    <property type="evidence" value="ECO:0007669"/>
    <property type="project" value="UniProtKB-UniRule"/>
</dbReference>
<comment type="cofactor">
    <cofactor evidence="10">
        <name>Mg(2+)</name>
        <dbReference type="ChEBI" id="CHEBI:18420"/>
    </cofactor>
    <text evidence="10">Binds 1 Mg(2+) ion per subunit.</text>
</comment>
<dbReference type="Gene3D" id="3.90.950.10">
    <property type="match status" value="1"/>
</dbReference>
<evidence type="ECO:0000256" key="10">
    <source>
        <dbReference type="HAMAP-Rule" id="MF_01405"/>
    </source>
</evidence>
<feature type="binding site" evidence="10">
    <location>
        <position position="70"/>
    </location>
    <ligand>
        <name>Mg(2+)</name>
        <dbReference type="ChEBI" id="CHEBI:18420"/>
    </ligand>
</feature>
<comment type="caution">
    <text evidence="13">The sequence shown here is derived from an EMBL/GenBank/DDBJ whole genome shotgun (WGS) entry which is preliminary data.</text>
</comment>
<feature type="binding site" evidence="10">
    <location>
        <position position="71"/>
    </location>
    <ligand>
        <name>substrate</name>
    </ligand>
</feature>
<dbReference type="GO" id="GO:0036222">
    <property type="term" value="F:XTP diphosphatase activity"/>
    <property type="evidence" value="ECO:0007669"/>
    <property type="project" value="UniProtKB-UniRule"/>
</dbReference>
<evidence type="ECO:0000313" key="14">
    <source>
        <dbReference type="Proteomes" id="UP000231962"/>
    </source>
</evidence>
<evidence type="ECO:0000256" key="7">
    <source>
        <dbReference type="ARBA" id="ARBA00023080"/>
    </source>
</evidence>
<evidence type="ECO:0000256" key="3">
    <source>
        <dbReference type="ARBA" id="ARBA00022723"/>
    </source>
</evidence>
<proteinExistence type="inferred from homology"/>
<dbReference type="GO" id="GO:0000166">
    <property type="term" value="F:nucleotide binding"/>
    <property type="evidence" value="ECO:0007669"/>
    <property type="project" value="UniProtKB-KW"/>
</dbReference>
<evidence type="ECO:0000256" key="4">
    <source>
        <dbReference type="ARBA" id="ARBA00022741"/>
    </source>
</evidence>
<dbReference type="EMBL" id="NPDY01000001">
    <property type="protein sequence ID" value="PJZ71395.1"/>
    <property type="molecule type" value="Genomic_DNA"/>
</dbReference>